<evidence type="ECO:0000256" key="4">
    <source>
        <dbReference type="ARBA" id="ARBA00022723"/>
    </source>
</evidence>
<gene>
    <name evidence="10" type="ORF">SAMN04488082_10382</name>
</gene>
<keyword evidence="4" id="KW-0479">Metal-binding</keyword>
<comment type="similarity">
    <text evidence="1">Belongs to the prokaryotic molybdopterin-containing oxidoreductase family.</text>
</comment>
<evidence type="ECO:0000256" key="7">
    <source>
        <dbReference type="ARBA" id="ARBA00023004"/>
    </source>
</evidence>
<dbReference type="PANTHER" id="PTHR43742:SF9">
    <property type="entry name" value="TETRATHIONATE REDUCTASE SUBUNIT A"/>
    <property type="match status" value="1"/>
</dbReference>
<dbReference type="Pfam" id="PF00384">
    <property type="entry name" value="Molybdopterin"/>
    <property type="match status" value="1"/>
</dbReference>
<evidence type="ECO:0000256" key="3">
    <source>
        <dbReference type="ARBA" id="ARBA00022505"/>
    </source>
</evidence>
<dbReference type="RefSeq" id="WP_092372943.1">
    <property type="nucleotide sequence ID" value="NZ_FORX01000003.1"/>
</dbReference>
<evidence type="ECO:0000313" key="10">
    <source>
        <dbReference type="EMBL" id="SFJ42966.1"/>
    </source>
</evidence>
<dbReference type="InterPro" id="IPR006657">
    <property type="entry name" value="MoPterin_dinucl-bd_dom"/>
</dbReference>
<dbReference type="InterPro" id="IPR050612">
    <property type="entry name" value="Prok_Mopterin_Oxidored"/>
</dbReference>
<dbReference type="InterPro" id="IPR006656">
    <property type="entry name" value="Mopterin_OxRdtase"/>
</dbReference>
<dbReference type="InterPro" id="IPR009010">
    <property type="entry name" value="Asp_de-COase-like_dom_sf"/>
</dbReference>
<dbReference type="Gene3D" id="2.40.40.20">
    <property type="match status" value="1"/>
</dbReference>
<keyword evidence="11" id="KW-1185">Reference proteome</keyword>
<evidence type="ECO:0000259" key="9">
    <source>
        <dbReference type="PROSITE" id="PS51669"/>
    </source>
</evidence>
<dbReference type="Pfam" id="PF04879">
    <property type="entry name" value="Molybdop_Fe4S4"/>
    <property type="match status" value="1"/>
</dbReference>
<keyword evidence="7" id="KW-0408">Iron</keyword>
<keyword evidence="8" id="KW-0411">Iron-sulfur</keyword>
<name>A0A1I3RCN9_9BACT</name>
<keyword evidence="6" id="KW-0560">Oxidoreductase</keyword>
<keyword evidence="2" id="KW-0004">4Fe-4S</keyword>
<dbReference type="SMART" id="SM00926">
    <property type="entry name" value="Molybdop_Fe4S4"/>
    <property type="match status" value="1"/>
</dbReference>
<dbReference type="PANTHER" id="PTHR43742">
    <property type="entry name" value="TRIMETHYLAMINE-N-OXIDE REDUCTASE"/>
    <property type="match status" value="1"/>
</dbReference>
<dbReference type="GO" id="GO:0046872">
    <property type="term" value="F:metal ion binding"/>
    <property type="evidence" value="ECO:0007669"/>
    <property type="project" value="UniProtKB-KW"/>
</dbReference>
<keyword evidence="3" id="KW-0500">Molybdenum</keyword>
<feature type="domain" description="4Fe-4S Mo/W bis-MGD-type" evidence="9">
    <location>
        <begin position="4"/>
        <end position="59"/>
    </location>
</feature>
<dbReference type="Gene3D" id="3.40.50.740">
    <property type="match status" value="1"/>
</dbReference>
<dbReference type="Gene3D" id="3.30.2070.10">
    <property type="entry name" value="Formate dehydrogenase/DMSO reductase"/>
    <property type="match status" value="1"/>
</dbReference>
<evidence type="ECO:0000256" key="6">
    <source>
        <dbReference type="ARBA" id="ARBA00023002"/>
    </source>
</evidence>
<dbReference type="CDD" id="cd02755">
    <property type="entry name" value="MopB_Thiosulfate-R-like"/>
    <property type="match status" value="1"/>
</dbReference>
<dbReference type="GO" id="GO:0016491">
    <property type="term" value="F:oxidoreductase activity"/>
    <property type="evidence" value="ECO:0007669"/>
    <property type="project" value="UniProtKB-KW"/>
</dbReference>
<organism evidence="10 11">
    <name type="scientific">Desulfomicrobium apsheronum</name>
    <dbReference type="NCBI Taxonomy" id="52560"/>
    <lineage>
        <taxon>Bacteria</taxon>
        <taxon>Pseudomonadati</taxon>
        <taxon>Thermodesulfobacteriota</taxon>
        <taxon>Desulfovibrionia</taxon>
        <taxon>Desulfovibrionales</taxon>
        <taxon>Desulfomicrobiaceae</taxon>
        <taxon>Desulfomicrobium</taxon>
    </lineage>
</organism>
<dbReference type="SUPFAM" id="SSF50692">
    <property type="entry name" value="ADC-like"/>
    <property type="match status" value="1"/>
</dbReference>
<evidence type="ECO:0000256" key="5">
    <source>
        <dbReference type="ARBA" id="ARBA00022729"/>
    </source>
</evidence>
<evidence type="ECO:0000256" key="2">
    <source>
        <dbReference type="ARBA" id="ARBA00022485"/>
    </source>
</evidence>
<dbReference type="PROSITE" id="PS51669">
    <property type="entry name" value="4FE4S_MOW_BIS_MGD"/>
    <property type="match status" value="1"/>
</dbReference>
<dbReference type="Pfam" id="PF01568">
    <property type="entry name" value="Molydop_binding"/>
    <property type="match status" value="1"/>
</dbReference>
<dbReference type="AlphaFoldDB" id="A0A1I3RCN9"/>
<dbReference type="GO" id="GO:0051539">
    <property type="term" value="F:4 iron, 4 sulfur cluster binding"/>
    <property type="evidence" value="ECO:0007669"/>
    <property type="project" value="UniProtKB-KW"/>
</dbReference>
<dbReference type="EMBL" id="FORX01000003">
    <property type="protein sequence ID" value="SFJ42966.1"/>
    <property type="molecule type" value="Genomic_DNA"/>
</dbReference>
<dbReference type="PROSITE" id="PS00551">
    <property type="entry name" value="MOLYBDOPTERIN_PROK_1"/>
    <property type="match status" value="1"/>
</dbReference>
<sequence length="695" mass="75969">MTATKSVFSVCGMCTVRCPIQVDVQDGKAVRVQGNEFSPLKKGLCARGAAGIALEQDPEKPQTPLIRVGERGEGKWKAVSWDEALDYVADKLKGIMAEHGPRSVLWSDRGGPFPDLHQAFMRGIGSPNYCNHDASCARNVQHGAQSVIGVGRKMVAYDLRNAKHIILQTRNIMEAINVAEVNAALDGIAGGAKLTVIDIRGNVSASKADNFFLIRPGTDYGFNLGVIHALIYEGLYNKEYVEQFVDGFEQLKEFVKPYTPEWAAAETGASAEAIVDLARQLSAAAPSVVWHPGWMVARYNDSFQVCRTAYIINALLGSIGAKGGLPFVNAAKEVGRKGLKKLVDLFPKPEEKRADGVGWKYPQFDGGPGLVNLAYDAIVTGEPYPVKAYLCFRHDPLMAMPDPEALKKKWAGLDLLVSITFSWSDTAWNSDVVLPLSTYLARESIIAGKSGLKPQFFVRHRAQEPTFDSKADWEIICGLAKRLGLDPLAFETIEDLWNYQLQETGVSIEDFQAKGFVELADKPLYRPMSEIKLPTPSGKIEMSSGKWAKAGHDTLPPYISPARPPQGMFRIAFGRVGVHTQGHTVNNPLLAEQMPENVAWIHTSRAAEMGIADGDLVEVFSVRGESGRIRAFVTDCVHPEALFMVHGFGHKLPVESRAIGKGAADHELMPGGLESWDKGGGCLSMQEHFVGVRKI</sequence>
<protein>
    <submittedName>
        <fullName evidence="10">Monomeric thiosulfate reductase apoprotein</fullName>
    </submittedName>
</protein>
<evidence type="ECO:0000256" key="1">
    <source>
        <dbReference type="ARBA" id="ARBA00010312"/>
    </source>
</evidence>
<proteinExistence type="inferred from homology"/>
<dbReference type="InterPro" id="IPR006963">
    <property type="entry name" value="Mopterin_OxRdtase_4Fe-4S_dom"/>
</dbReference>
<dbReference type="GO" id="GO:0043546">
    <property type="term" value="F:molybdopterin cofactor binding"/>
    <property type="evidence" value="ECO:0007669"/>
    <property type="project" value="InterPro"/>
</dbReference>
<dbReference type="Proteomes" id="UP000198635">
    <property type="component" value="Unassembled WGS sequence"/>
</dbReference>
<dbReference type="SUPFAM" id="SSF53706">
    <property type="entry name" value="Formate dehydrogenase/DMSO reductase, domains 1-3"/>
    <property type="match status" value="1"/>
</dbReference>
<dbReference type="InterPro" id="IPR027467">
    <property type="entry name" value="MopterinOxRdtase_cofactor_BS"/>
</dbReference>
<dbReference type="CDD" id="cd02778">
    <property type="entry name" value="MopB_CT_Thiosulfate-R-like"/>
    <property type="match status" value="1"/>
</dbReference>
<reference evidence="11" key="1">
    <citation type="submission" date="2016-10" db="EMBL/GenBank/DDBJ databases">
        <authorList>
            <person name="Varghese N."/>
            <person name="Submissions S."/>
        </authorList>
    </citation>
    <scope>NUCLEOTIDE SEQUENCE [LARGE SCALE GENOMIC DNA]</scope>
    <source>
        <strain evidence="11">DSM 5918</strain>
    </source>
</reference>
<dbReference type="Gene3D" id="2.20.25.90">
    <property type="entry name" value="ADC-like domains"/>
    <property type="match status" value="1"/>
</dbReference>
<evidence type="ECO:0000256" key="8">
    <source>
        <dbReference type="ARBA" id="ARBA00023014"/>
    </source>
</evidence>
<keyword evidence="5" id="KW-0732">Signal</keyword>
<dbReference type="OrthoDB" id="9803192at2"/>
<evidence type="ECO:0000313" key="11">
    <source>
        <dbReference type="Proteomes" id="UP000198635"/>
    </source>
</evidence>
<accession>A0A1I3RCN9</accession>
<dbReference type="Gene3D" id="3.40.228.10">
    <property type="entry name" value="Dimethylsulfoxide Reductase, domain 2"/>
    <property type="match status" value="1"/>
</dbReference>
<dbReference type="STRING" id="52560.SAMN04488082_10382"/>